<dbReference type="CDD" id="cd11477">
    <property type="entry name" value="SLC5sbd_u1"/>
    <property type="match status" value="1"/>
</dbReference>
<evidence type="ECO:0000256" key="1">
    <source>
        <dbReference type="ARBA" id="ARBA00004141"/>
    </source>
</evidence>
<evidence type="ECO:0000256" key="2">
    <source>
        <dbReference type="ARBA" id="ARBA00006434"/>
    </source>
</evidence>
<gene>
    <name evidence="8" type="ORF">ACG0Z6_07830</name>
</gene>
<feature type="transmembrane region" description="Helical" evidence="7">
    <location>
        <begin position="200"/>
        <end position="219"/>
    </location>
</feature>
<comment type="caution">
    <text evidence="8">The sequence shown here is derived from an EMBL/GenBank/DDBJ whole genome shotgun (WGS) entry which is preliminary data.</text>
</comment>
<reference evidence="8 9" key="1">
    <citation type="submission" date="2024-08" db="EMBL/GenBank/DDBJ databases">
        <authorList>
            <person name="Lu H."/>
        </authorList>
    </citation>
    <scope>NUCLEOTIDE SEQUENCE [LARGE SCALE GENOMIC DNA]</scope>
    <source>
        <strain evidence="8 9">BYS180W</strain>
    </source>
</reference>
<name>A0ABW7FV07_9BURK</name>
<dbReference type="InterPro" id="IPR038377">
    <property type="entry name" value="Na/Glc_symporter_sf"/>
</dbReference>
<organism evidence="8 9">
    <name type="scientific">Roseateles rivi</name>
    <dbReference type="NCBI Taxonomy" id="3299028"/>
    <lineage>
        <taxon>Bacteria</taxon>
        <taxon>Pseudomonadati</taxon>
        <taxon>Pseudomonadota</taxon>
        <taxon>Betaproteobacteria</taxon>
        <taxon>Burkholderiales</taxon>
        <taxon>Sphaerotilaceae</taxon>
        <taxon>Roseateles</taxon>
    </lineage>
</organism>
<evidence type="ECO:0000313" key="8">
    <source>
        <dbReference type="EMBL" id="MFG6448154.1"/>
    </source>
</evidence>
<protein>
    <submittedName>
        <fullName evidence="8">Sodium:solute symporter family protein</fullName>
    </submittedName>
</protein>
<feature type="transmembrane region" description="Helical" evidence="7">
    <location>
        <begin position="288"/>
        <end position="318"/>
    </location>
</feature>
<feature type="transmembrane region" description="Helical" evidence="7">
    <location>
        <begin position="6"/>
        <end position="22"/>
    </location>
</feature>
<proteinExistence type="inferred from homology"/>
<feature type="transmembrane region" description="Helical" evidence="7">
    <location>
        <begin position="388"/>
        <end position="407"/>
    </location>
</feature>
<keyword evidence="5 7" id="KW-0472">Membrane</keyword>
<dbReference type="Gene3D" id="1.20.1730.10">
    <property type="entry name" value="Sodium/glucose cotransporter"/>
    <property type="match status" value="1"/>
</dbReference>
<feature type="transmembrane region" description="Helical" evidence="7">
    <location>
        <begin position="165"/>
        <end position="188"/>
    </location>
</feature>
<feature type="transmembrane region" description="Helical" evidence="7">
    <location>
        <begin position="562"/>
        <end position="579"/>
    </location>
</feature>
<feature type="transmembrane region" description="Helical" evidence="7">
    <location>
        <begin position="413"/>
        <end position="434"/>
    </location>
</feature>
<sequence length="596" mass="64499">MHTFDWMIIAGFVLASVGLSLWRGRHAGKSVGEFFIAGRSLGWFMAGTSMVATTFSSDTPLFVAGAVRQDGIYANWIWWSSALATLASIFFFANLWRRSEVTTEVELIHLRYTRSPASNALRLFKAVLDGVVINAMIMASVTFAAMKVATAIMGLSSTPQFTLPLLGSVTPVMLVIAVLGTVAVAYSTVTGFNGVVYSDAMQFGLAMLGAMVLAVVTWLDVTQQGPFAEVVLAAAHDKPKLLHIFPEVEASLPFATFVILITVSWLPLAPGTGYFLQRVLASKTERDAVLGFSWFAFCHYVLRSWPWILVGAASVVYFPALTDAESSYPLMINHMLPWGLKGLMVASLLAAFMSCITSQLNWGSSYIVNDIYKPYVAPGKAERHYVRAARLSMLGLALVTALIIPSLQSILGVYKYLGVVATGSAVALIGRWYWWRINVWSEITGAVSGVVVGSLLFVICPDSPGQDLFAIRLLLNLLICSVLTLAVAYFSSPAEPDAQCQAFYKQVRPPGPGWERVRRMPGMPASPDHLRGAAGRWVAAAALLYGALLFPGFALLGQWPAAAAWLALAGLGGFTLWRLHTAPRVPAPGHVTEPSH</sequence>
<evidence type="ECO:0000256" key="3">
    <source>
        <dbReference type="ARBA" id="ARBA00022692"/>
    </source>
</evidence>
<dbReference type="PANTHER" id="PTHR11819">
    <property type="entry name" value="SOLUTE CARRIER FAMILY 5"/>
    <property type="match status" value="1"/>
</dbReference>
<dbReference type="EMBL" id="JBIGHZ010000003">
    <property type="protein sequence ID" value="MFG6448154.1"/>
    <property type="molecule type" value="Genomic_DNA"/>
</dbReference>
<feature type="transmembrane region" description="Helical" evidence="7">
    <location>
        <begin position="338"/>
        <end position="356"/>
    </location>
</feature>
<evidence type="ECO:0000256" key="7">
    <source>
        <dbReference type="SAM" id="Phobius"/>
    </source>
</evidence>
<dbReference type="InterPro" id="IPR001734">
    <property type="entry name" value="Na/solute_symporter"/>
</dbReference>
<dbReference type="PANTHER" id="PTHR11819:SF77">
    <property type="entry name" value="SODIUM_GLUCOSE COTRANSPORT PROTEIN"/>
    <property type="match status" value="1"/>
</dbReference>
<dbReference type="Pfam" id="PF00474">
    <property type="entry name" value="SSF"/>
    <property type="match status" value="1"/>
</dbReference>
<dbReference type="RefSeq" id="WP_394460163.1">
    <property type="nucleotide sequence ID" value="NZ_JBIGHZ010000003.1"/>
</dbReference>
<feature type="transmembrane region" description="Helical" evidence="7">
    <location>
        <begin position="76"/>
        <end position="96"/>
    </location>
</feature>
<evidence type="ECO:0000256" key="4">
    <source>
        <dbReference type="ARBA" id="ARBA00022989"/>
    </source>
</evidence>
<feature type="transmembrane region" description="Helical" evidence="7">
    <location>
        <begin position="34"/>
        <end position="56"/>
    </location>
</feature>
<feature type="transmembrane region" description="Helical" evidence="7">
    <location>
        <begin position="131"/>
        <end position="153"/>
    </location>
</feature>
<comment type="similarity">
    <text evidence="2 6">Belongs to the sodium:solute symporter (SSF) (TC 2.A.21) family.</text>
</comment>
<feature type="transmembrane region" description="Helical" evidence="7">
    <location>
        <begin position="537"/>
        <end position="556"/>
    </location>
</feature>
<feature type="transmembrane region" description="Helical" evidence="7">
    <location>
        <begin position="254"/>
        <end position="276"/>
    </location>
</feature>
<evidence type="ECO:0000313" key="9">
    <source>
        <dbReference type="Proteomes" id="UP001606099"/>
    </source>
</evidence>
<comment type="subcellular location">
    <subcellularLocation>
        <location evidence="1">Membrane</location>
        <topology evidence="1">Multi-pass membrane protein</topology>
    </subcellularLocation>
</comment>
<keyword evidence="3 7" id="KW-0812">Transmembrane</keyword>
<keyword evidence="9" id="KW-1185">Reference proteome</keyword>
<dbReference type="PROSITE" id="PS50283">
    <property type="entry name" value="NA_SOLUT_SYMP_3"/>
    <property type="match status" value="1"/>
</dbReference>
<keyword evidence="4 7" id="KW-1133">Transmembrane helix</keyword>
<accession>A0ABW7FV07</accession>
<dbReference type="Proteomes" id="UP001606099">
    <property type="component" value="Unassembled WGS sequence"/>
</dbReference>
<feature type="transmembrane region" description="Helical" evidence="7">
    <location>
        <begin position="439"/>
        <end position="459"/>
    </location>
</feature>
<feature type="transmembrane region" description="Helical" evidence="7">
    <location>
        <begin position="471"/>
        <end position="490"/>
    </location>
</feature>
<evidence type="ECO:0000256" key="6">
    <source>
        <dbReference type="RuleBase" id="RU362091"/>
    </source>
</evidence>
<evidence type="ECO:0000256" key="5">
    <source>
        <dbReference type="ARBA" id="ARBA00023136"/>
    </source>
</evidence>